<protein>
    <recommendedName>
        <fullName evidence="6">Heat shock protein 70</fullName>
    </recommendedName>
</protein>
<evidence type="ECO:0000256" key="1">
    <source>
        <dbReference type="ARBA" id="ARBA00022741"/>
    </source>
</evidence>
<dbReference type="EMBL" id="RRYP01007388">
    <property type="protein sequence ID" value="TNV80532.1"/>
    <property type="molecule type" value="Genomic_DNA"/>
</dbReference>
<dbReference type="Pfam" id="PF00012">
    <property type="entry name" value="HSP70"/>
    <property type="match status" value="1"/>
</dbReference>
<comment type="similarity">
    <text evidence="3">Belongs to the heat shock protein 70 family.</text>
</comment>
<proteinExistence type="inferred from homology"/>
<dbReference type="Proteomes" id="UP000785679">
    <property type="component" value="Unassembled WGS sequence"/>
</dbReference>
<sequence length="560" mass="63096">MEGIEKQDKFALGLDLGISQCRMAIFKGNKFEVIPNEQGNFQTPSYVAFTNDQILVGEAAKAQLLSNPMNTIYNFKRLIGKSYTELINHVSHYPFKIEQGIGDRPVIVICQNNEIKKFYPEEILSILLKDLRRQAEAYLGRKVKEIVVTIPVYYNKLQIAATIRSCYDAGFKVLRTIKESQAIALGIYHQNTNQNDRNLLIINLGGGSLDVAVITIQEQVFEVRSMYGDNNLGGVDFIEKLIDFVTHEFKRRNPGENISGNLRAREIIRVACEKSQEQLSIEREAVISCPNLMPGKDFEIKIERQMYENLCEDLTARCIPPIVIAIKDAGMGPKDVDEIVLVGDFTRTPMVQKMITQIFGGKYIRQHDLTSHFYACHGAALEAAVVQDISGSQHKNLLQLDATSRGLGLEVENGRMMIMIPRDSTFPCQKRHAFTTLVENQSDLDIKIYEGDNSWTSDNIYLGKFTLGQLQLSQGGSVKVEVVFDVDGNRNLTVTAINTHTGQQLKARITPDWLEKVNQQEKKMPTGANGIKIYQEFKQEVAQMAIQTESMQALENVEMT</sequence>
<dbReference type="Gene3D" id="3.30.420.40">
    <property type="match status" value="2"/>
</dbReference>
<accession>A0A8J8NS22</accession>
<dbReference type="Gene3D" id="3.90.640.10">
    <property type="entry name" value="Actin, Chain A, domain 4"/>
    <property type="match status" value="1"/>
</dbReference>
<dbReference type="SUPFAM" id="SSF100920">
    <property type="entry name" value="Heat shock protein 70kD (HSP70), peptide-binding domain"/>
    <property type="match status" value="1"/>
</dbReference>
<evidence type="ECO:0000313" key="4">
    <source>
        <dbReference type="EMBL" id="TNV80532.1"/>
    </source>
</evidence>
<comment type="caution">
    <text evidence="4">The sequence shown here is derived from an EMBL/GenBank/DDBJ whole genome shotgun (WGS) entry which is preliminary data.</text>
</comment>
<dbReference type="AlphaFoldDB" id="A0A8J8NS22"/>
<evidence type="ECO:0000256" key="2">
    <source>
        <dbReference type="ARBA" id="ARBA00022840"/>
    </source>
</evidence>
<keyword evidence="5" id="KW-1185">Reference proteome</keyword>
<dbReference type="SUPFAM" id="SSF53067">
    <property type="entry name" value="Actin-like ATPase domain"/>
    <property type="match status" value="2"/>
</dbReference>
<dbReference type="CDD" id="cd24028">
    <property type="entry name" value="ASKHA_NBD_HSP70_HSPA1-like"/>
    <property type="match status" value="1"/>
</dbReference>
<keyword evidence="1 3" id="KW-0547">Nucleotide-binding</keyword>
<dbReference type="PANTHER" id="PTHR19375">
    <property type="entry name" value="HEAT SHOCK PROTEIN 70KDA"/>
    <property type="match status" value="1"/>
</dbReference>
<dbReference type="InterPro" id="IPR043129">
    <property type="entry name" value="ATPase_NBD"/>
</dbReference>
<dbReference type="OrthoDB" id="3789372at2759"/>
<name>A0A8J8NS22_HALGN</name>
<dbReference type="InterPro" id="IPR013126">
    <property type="entry name" value="Hsp_70_fam"/>
</dbReference>
<evidence type="ECO:0000256" key="3">
    <source>
        <dbReference type="RuleBase" id="RU003322"/>
    </source>
</evidence>
<dbReference type="GO" id="GO:0005524">
    <property type="term" value="F:ATP binding"/>
    <property type="evidence" value="ECO:0007669"/>
    <property type="project" value="UniProtKB-KW"/>
</dbReference>
<dbReference type="Gene3D" id="3.30.30.30">
    <property type="match status" value="1"/>
</dbReference>
<reference evidence="4" key="1">
    <citation type="submission" date="2019-06" db="EMBL/GenBank/DDBJ databases">
        <authorList>
            <person name="Zheng W."/>
        </authorList>
    </citation>
    <scope>NUCLEOTIDE SEQUENCE</scope>
    <source>
        <strain evidence="4">QDHG01</strain>
    </source>
</reference>
<dbReference type="InterPro" id="IPR029047">
    <property type="entry name" value="HSP70_peptide-bd_sf"/>
</dbReference>
<gene>
    <name evidence="4" type="ORF">FGO68_gene10521</name>
</gene>
<dbReference type="GO" id="GO:0140662">
    <property type="term" value="F:ATP-dependent protein folding chaperone"/>
    <property type="evidence" value="ECO:0007669"/>
    <property type="project" value="InterPro"/>
</dbReference>
<dbReference type="PRINTS" id="PR00301">
    <property type="entry name" value="HEATSHOCK70"/>
</dbReference>
<evidence type="ECO:0000313" key="5">
    <source>
        <dbReference type="Proteomes" id="UP000785679"/>
    </source>
</evidence>
<evidence type="ECO:0008006" key="6">
    <source>
        <dbReference type="Google" id="ProtNLM"/>
    </source>
</evidence>
<dbReference type="FunFam" id="3.90.640.10:FF:000003">
    <property type="entry name" value="Molecular chaperone DnaK"/>
    <property type="match status" value="1"/>
</dbReference>
<dbReference type="Gene3D" id="2.60.34.10">
    <property type="entry name" value="Substrate Binding Domain Of DNAk, Chain A, domain 1"/>
    <property type="match status" value="1"/>
</dbReference>
<organism evidence="4 5">
    <name type="scientific">Halteria grandinella</name>
    <dbReference type="NCBI Taxonomy" id="5974"/>
    <lineage>
        <taxon>Eukaryota</taxon>
        <taxon>Sar</taxon>
        <taxon>Alveolata</taxon>
        <taxon>Ciliophora</taxon>
        <taxon>Intramacronucleata</taxon>
        <taxon>Spirotrichea</taxon>
        <taxon>Stichotrichia</taxon>
        <taxon>Sporadotrichida</taxon>
        <taxon>Halteriidae</taxon>
        <taxon>Halteria</taxon>
    </lineage>
</organism>
<keyword evidence="2 3" id="KW-0067">ATP-binding</keyword>